<accession>A0A8J2KJA1</accession>
<protein>
    <recommendedName>
        <fullName evidence="3">hAT-like transposase RNase-H fold domain-containing protein</fullName>
    </recommendedName>
</protein>
<evidence type="ECO:0000313" key="2">
    <source>
        <dbReference type="Proteomes" id="UP000708208"/>
    </source>
</evidence>
<keyword evidence="2" id="KW-1185">Reference proteome</keyword>
<evidence type="ECO:0000313" key="1">
    <source>
        <dbReference type="EMBL" id="CAG7815910.1"/>
    </source>
</evidence>
<organism evidence="1 2">
    <name type="scientific">Allacma fusca</name>
    <dbReference type="NCBI Taxonomy" id="39272"/>
    <lineage>
        <taxon>Eukaryota</taxon>
        <taxon>Metazoa</taxon>
        <taxon>Ecdysozoa</taxon>
        <taxon>Arthropoda</taxon>
        <taxon>Hexapoda</taxon>
        <taxon>Collembola</taxon>
        <taxon>Symphypleona</taxon>
        <taxon>Sminthuridae</taxon>
        <taxon>Allacma</taxon>
    </lineage>
</organism>
<dbReference type="Proteomes" id="UP000708208">
    <property type="component" value="Unassembled WGS sequence"/>
</dbReference>
<dbReference type="AlphaFoldDB" id="A0A8J2KJA1"/>
<name>A0A8J2KJA1_9HEXA</name>
<dbReference type="PANTHER" id="PTHR23272">
    <property type="entry name" value="BED FINGER-RELATED"/>
    <property type="match status" value="1"/>
</dbReference>
<evidence type="ECO:0008006" key="3">
    <source>
        <dbReference type="Google" id="ProtNLM"/>
    </source>
</evidence>
<sequence length="260" mass="30679">MTDLVKQAGLGLVSFSEIRWNYVYLVLARLLRVEKHVKAVLEKHEKQKYALDSDDWEKIQRIAEFLKPFHDYTCMVSKEKEAVSSEVIVAVLSMHYHLQKYENVPLLKVAAQNIMQSLKTKFSKWFHDTNDDFEGTYVIATLLDPRYRLMMPFSQRNFAKKYLLNEYSLMISEDSDDIHDEGQKIIETTTIQTHSRYPLIQEMKQALFAAESRNSNRSVDTLEEELNKYLSNSEYDKYTEDIDVFEFWLSRSNEYPLLSP</sequence>
<feature type="non-terminal residue" evidence="1">
    <location>
        <position position="1"/>
    </location>
</feature>
<dbReference type="EMBL" id="CAJVCH010356106">
    <property type="protein sequence ID" value="CAG7815910.1"/>
    <property type="molecule type" value="Genomic_DNA"/>
</dbReference>
<gene>
    <name evidence="1" type="ORF">AFUS01_LOCUS26556</name>
</gene>
<comment type="caution">
    <text evidence="1">The sequence shown here is derived from an EMBL/GenBank/DDBJ whole genome shotgun (WGS) entry which is preliminary data.</text>
</comment>
<reference evidence="1" key="1">
    <citation type="submission" date="2021-06" db="EMBL/GenBank/DDBJ databases">
        <authorList>
            <person name="Hodson N. C."/>
            <person name="Mongue J. A."/>
            <person name="Jaron S. K."/>
        </authorList>
    </citation>
    <scope>NUCLEOTIDE SEQUENCE</scope>
</reference>
<dbReference type="OrthoDB" id="10057873at2759"/>
<dbReference type="PANTHER" id="PTHR23272:SF184">
    <property type="entry name" value="OS03G0311250 PROTEIN"/>
    <property type="match status" value="1"/>
</dbReference>
<proteinExistence type="predicted"/>